<dbReference type="InterPro" id="IPR018772">
    <property type="entry name" value="Transcription_activator_HlyU"/>
</dbReference>
<dbReference type="Proteomes" id="UP001169862">
    <property type="component" value="Unassembled WGS sequence"/>
</dbReference>
<sequence>MSIINILTSLFSTKESREKNYQTEQYKGYVITAQPLSENGQYRINGTVTKDELSHNFIRADQFPSEALCQQETFRKAKLLIDQQGDSLFN</sequence>
<evidence type="ECO:0000313" key="2">
    <source>
        <dbReference type="EMBL" id="MDP2521439.1"/>
    </source>
</evidence>
<dbReference type="GeneID" id="89456195"/>
<evidence type="ECO:0000313" key="3">
    <source>
        <dbReference type="Proteomes" id="UP001169862"/>
    </source>
</evidence>
<dbReference type="EMBL" id="JAUYVO010000001">
    <property type="protein sequence ID" value="MDP2521439.1"/>
    <property type="molecule type" value="Genomic_DNA"/>
</dbReference>
<dbReference type="Proteomes" id="UP001177341">
    <property type="component" value="Unassembled WGS sequence"/>
</dbReference>
<evidence type="ECO:0000313" key="1">
    <source>
        <dbReference type="EMBL" id="MDO6452458.1"/>
    </source>
</evidence>
<comment type="caution">
    <text evidence="1">The sequence shown here is derived from an EMBL/GenBank/DDBJ whole genome shotgun (WGS) entry which is preliminary data.</text>
</comment>
<dbReference type="AlphaFoldDB" id="A0AAW7XDX2"/>
<organism evidence="1 3">
    <name type="scientific">Neptunomonas phycophila</name>
    <dbReference type="NCBI Taxonomy" id="1572645"/>
    <lineage>
        <taxon>Bacteria</taxon>
        <taxon>Pseudomonadati</taxon>
        <taxon>Pseudomonadota</taxon>
        <taxon>Gammaproteobacteria</taxon>
        <taxon>Oceanospirillales</taxon>
        <taxon>Oceanospirillaceae</taxon>
        <taxon>Neptunomonas</taxon>
    </lineage>
</organism>
<reference evidence="1" key="1">
    <citation type="submission" date="2023-07" db="EMBL/GenBank/DDBJ databases">
        <title>Genome content predicts the carbon catabolic preferences of heterotrophic bacteria.</title>
        <authorList>
            <person name="Gralka M."/>
        </authorList>
    </citation>
    <scope>NUCLEOTIDE SEQUENCE</scope>
    <source>
        <strain evidence="2">5G01</strain>
        <strain evidence="1">I2M16</strain>
    </source>
</reference>
<name>A0AAW7XDX2_9GAMM</name>
<dbReference type="RefSeq" id="WP_075172111.1">
    <property type="nucleotide sequence ID" value="NZ_CAXHZV010000042.1"/>
</dbReference>
<protein>
    <submittedName>
        <fullName evidence="1">HlyU family transcriptional regulator</fullName>
    </submittedName>
</protein>
<dbReference type="Pfam" id="PF10115">
    <property type="entry name" value="HlyU"/>
    <property type="match status" value="1"/>
</dbReference>
<keyword evidence="4" id="KW-1185">Reference proteome</keyword>
<proteinExistence type="predicted"/>
<evidence type="ECO:0000313" key="4">
    <source>
        <dbReference type="Proteomes" id="UP001177341"/>
    </source>
</evidence>
<gene>
    <name evidence="1" type="ORF">Q4490_02665</name>
    <name evidence="2" type="ORF">Q8W30_02545</name>
</gene>
<dbReference type="EMBL" id="JAUOPG010000001">
    <property type="protein sequence ID" value="MDO6452458.1"/>
    <property type="molecule type" value="Genomic_DNA"/>
</dbReference>
<accession>A0AAW7XDX2</accession>